<gene>
    <name evidence="1" type="ORF">FEM48_Zijuj03G0057700</name>
</gene>
<reference evidence="1" key="1">
    <citation type="journal article" date="2021" name="Front. Plant Sci.">
        <title>Chromosome-Scale Genome Assembly for Chinese Sour Jujube and Insights Into Its Genome Evolution and Domestication Signature.</title>
        <authorList>
            <person name="Shen L.-Y."/>
            <person name="Luo H."/>
            <person name="Wang X.-L."/>
            <person name="Wang X.-M."/>
            <person name="Qiu X.-J."/>
            <person name="Liu H."/>
            <person name="Zhou S.-S."/>
            <person name="Jia K.-H."/>
            <person name="Nie S."/>
            <person name="Bao Y.-T."/>
            <person name="Zhang R.-G."/>
            <person name="Yun Q.-Z."/>
            <person name="Chai Y.-H."/>
            <person name="Lu J.-Y."/>
            <person name="Li Y."/>
            <person name="Zhao S.-W."/>
            <person name="Mao J.-F."/>
            <person name="Jia S.-G."/>
            <person name="Mao Y.-M."/>
        </authorList>
    </citation>
    <scope>NUCLEOTIDE SEQUENCE</scope>
    <source>
        <strain evidence="1">AT0</strain>
        <tissue evidence="1">Leaf</tissue>
    </source>
</reference>
<proteinExistence type="predicted"/>
<accession>A0A978VNJ1</accession>
<dbReference type="AlphaFoldDB" id="A0A978VNJ1"/>
<evidence type="ECO:0000313" key="2">
    <source>
        <dbReference type="Proteomes" id="UP000813462"/>
    </source>
</evidence>
<protein>
    <submittedName>
        <fullName evidence="1">Uncharacterized protein</fullName>
    </submittedName>
</protein>
<organism evidence="1 2">
    <name type="scientific">Ziziphus jujuba var. spinosa</name>
    <dbReference type="NCBI Taxonomy" id="714518"/>
    <lineage>
        <taxon>Eukaryota</taxon>
        <taxon>Viridiplantae</taxon>
        <taxon>Streptophyta</taxon>
        <taxon>Embryophyta</taxon>
        <taxon>Tracheophyta</taxon>
        <taxon>Spermatophyta</taxon>
        <taxon>Magnoliopsida</taxon>
        <taxon>eudicotyledons</taxon>
        <taxon>Gunneridae</taxon>
        <taxon>Pentapetalae</taxon>
        <taxon>rosids</taxon>
        <taxon>fabids</taxon>
        <taxon>Rosales</taxon>
        <taxon>Rhamnaceae</taxon>
        <taxon>Paliureae</taxon>
        <taxon>Ziziphus</taxon>
    </lineage>
</organism>
<sequence>MRAKDVLCSLKTERDGVDGSSVYRYGEGWDFGEVAKNGCGVNASQFNLPETGIQSYFIISMIVLESNFNDRIRVAILGGSSFGHPLQQGFATALFLQPNGHNQDTAGEKLMLAVSKDHIQVGMAANLRDIVLTDYEGRRYTIIPENKVKGLEVLTHDGVPVSYASCPTETVRIESKIA</sequence>
<evidence type="ECO:0000313" key="1">
    <source>
        <dbReference type="EMBL" id="KAH7537116.1"/>
    </source>
</evidence>
<dbReference type="Proteomes" id="UP000813462">
    <property type="component" value="Unassembled WGS sequence"/>
</dbReference>
<dbReference type="Gene3D" id="3.20.20.80">
    <property type="entry name" value="Glycosidases"/>
    <property type="match status" value="1"/>
</dbReference>
<dbReference type="EMBL" id="JAEACU010000003">
    <property type="protein sequence ID" value="KAH7537116.1"/>
    <property type="molecule type" value="Genomic_DNA"/>
</dbReference>
<comment type="caution">
    <text evidence="1">The sequence shown here is derived from an EMBL/GenBank/DDBJ whole genome shotgun (WGS) entry which is preliminary data.</text>
</comment>
<name>A0A978VNJ1_ZIZJJ</name>